<evidence type="ECO:0000313" key="3">
    <source>
        <dbReference type="EMBL" id="PJA50932.1"/>
    </source>
</evidence>
<evidence type="ECO:0000313" key="4">
    <source>
        <dbReference type="Proteomes" id="UP000230518"/>
    </source>
</evidence>
<dbReference type="Pfam" id="PF18915">
    <property type="entry name" value="DUF5667"/>
    <property type="match status" value="1"/>
</dbReference>
<organism evidence="3 4">
    <name type="scientific">Candidatus Shapirobacteria bacterium CG_4_9_14_3_um_filter_36_12</name>
    <dbReference type="NCBI Taxonomy" id="1974877"/>
    <lineage>
        <taxon>Bacteria</taxon>
        <taxon>Candidatus Shapironibacteriota</taxon>
    </lineage>
</organism>
<feature type="signal peptide" evidence="1">
    <location>
        <begin position="1"/>
        <end position="22"/>
    </location>
</feature>
<keyword evidence="1" id="KW-0732">Signal</keyword>
<proteinExistence type="predicted"/>
<reference evidence="4" key="1">
    <citation type="submission" date="2017-09" db="EMBL/GenBank/DDBJ databases">
        <title>Depth-based differentiation of microbial function through sediment-hosted aquifers and enrichment of novel symbionts in the deep terrestrial subsurface.</title>
        <authorList>
            <person name="Probst A.J."/>
            <person name="Ladd B."/>
            <person name="Jarett J.K."/>
            <person name="Geller-Mcgrath D.E."/>
            <person name="Sieber C.M.K."/>
            <person name="Emerson J.B."/>
            <person name="Anantharaman K."/>
            <person name="Thomas B.C."/>
            <person name="Malmstrom R."/>
            <person name="Stieglmeier M."/>
            <person name="Klingl A."/>
            <person name="Woyke T."/>
            <person name="Ryan C.M."/>
            <person name="Banfield J.F."/>
        </authorList>
    </citation>
    <scope>NUCLEOTIDE SEQUENCE [LARGE SCALE GENOMIC DNA]</scope>
</reference>
<protein>
    <recommendedName>
        <fullName evidence="2">DUF5667 domain-containing protein</fullName>
    </recommendedName>
</protein>
<accession>A0A2M7XNE5</accession>
<feature type="non-terminal residue" evidence="3">
    <location>
        <position position="153"/>
    </location>
</feature>
<dbReference type="Proteomes" id="UP000230518">
    <property type="component" value="Unassembled WGS sequence"/>
</dbReference>
<gene>
    <name evidence="3" type="ORF">CO168_02430</name>
</gene>
<feature type="chain" id="PRO_5014986636" description="DUF5667 domain-containing protein" evidence="1">
    <location>
        <begin position="23"/>
        <end position="153"/>
    </location>
</feature>
<evidence type="ECO:0000256" key="1">
    <source>
        <dbReference type="SAM" id="SignalP"/>
    </source>
</evidence>
<name>A0A2M7XNE5_9BACT</name>
<evidence type="ECO:0000259" key="2">
    <source>
        <dbReference type="Pfam" id="PF18915"/>
    </source>
</evidence>
<dbReference type="AlphaFoldDB" id="A0A2M7XNE5"/>
<comment type="caution">
    <text evidence="3">The sequence shown here is derived from an EMBL/GenBank/DDBJ whole genome shotgun (WGS) entry which is preliminary data.</text>
</comment>
<dbReference type="EMBL" id="PFWO01000047">
    <property type="protein sequence ID" value="PJA50932.1"/>
    <property type="molecule type" value="Genomic_DNA"/>
</dbReference>
<feature type="domain" description="DUF5667" evidence="2">
    <location>
        <begin position="33"/>
        <end position="144"/>
    </location>
</feature>
<sequence length="153" mass="16680">MNRLLVLLSFLFIFVLAPSVFAQTTDADLPSPGLLPDSPIYFLKPLSEKVRGIFIFGEDSKALYALKLADKRLSEAKALSDKGEDGLAADIAEQAGKENENAQEHLAKAEFEGKDVTAVVERLAANSARQQAVLEKVLEKVPEQVKAAVQRPM</sequence>
<dbReference type="InterPro" id="IPR043725">
    <property type="entry name" value="DUF5667"/>
</dbReference>